<protein>
    <recommendedName>
        <fullName evidence="1">Terminase large subunit-like endonuclease domain-containing protein</fullName>
    </recommendedName>
</protein>
<dbReference type="InterPro" id="IPR005021">
    <property type="entry name" value="Terminase_largesu-like"/>
</dbReference>
<feature type="domain" description="Terminase large subunit-like endonuclease" evidence="1">
    <location>
        <begin position="2"/>
        <end position="219"/>
    </location>
</feature>
<dbReference type="EMBL" id="VSSQ01013131">
    <property type="protein sequence ID" value="MPM50798.1"/>
    <property type="molecule type" value="Genomic_DNA"/>
</dbReference>
<sequence>MLAKDFNIKQSTATAWMQEAEIINTATFSIKDFCGAFYIAGNDFMETTDLCASKLLLKRPNDRTVYFLSHYWIPESKLALSPDDVDYRQWERDGYLTIVEGNSVDSSVVANWQYELLKEYDLKPFKSGYDNRFAKDYIKRFAEIFGEGITENVPQDAKCLNNPMRRLEADMRDKIVNYNNCHGDLVCFRNTGFKLDNLGRIMPCKLHTTKRIDGTAAALCCYAVFEWNKSEFLTLIGG</sequence>
<name>A0A645ADM8_9ZZZZ</name>
<reference evidence="2" key="1">
    <citation type="submission" date="2019-08" db="EMBL/GenBank/DDBJ databases">
        <authorList>
            <person name="Kucharzyk K."/>
            <person name="Murdoch R.W."/>
            <person name="Higgins S."/>
            <person name="Loffler F."/>
        </authorList>
    </citation>
    <scope>NUCLEOTIDE SEQUENCE</scope>
</reference>
<dbReference type="GO" id="GO:0004519">
    <property type="term" value="F:endonuclease activity"/>
    <property type="evidence" value="ECO:0007669"/>
    <property type="project" value="InterPro"/>
</dbReference>
<proteinExistence type="predicted"/>
<evidence type="ECO:0000259" key="1">
    <source>
        <dbReference type="Pfam" id="PF20441"/>
    </source>
</evidence>
<comment type="caution">
    <text evidence="2">The sequence shown here is derived from an EMBL/GenBank/DDBJ whole genome shotgun (WGS) entry which is preliminary data.</text>
</comment>
<evidence type="ECO:0000313" key="2">
    <source>
        <dbReference type="EMBL" id="MPM50798.1"/>
    </source>
</evidence>
<accession>A0A645ADM8</accession>
<dbReference type="Pfam" id="PF20441">
    <property type="entry name" value="TerL_nuclease"/>
    <property type="match status" value="1"/>
</dbReference>
<dbReference type="PANTHER" id="PTHR41287:SF1">
    <property type="entry name" value="PROTEIN YMFN"/>
    <property type="match status" value="1"/>
</dbReference>
<dbReference type="InterPro" id="IPR046462">
    <property type="entry name" value="TerL_nuclease"/>
</dbReference>
<dbReference type="AlphaFoldDB" id="A0A645ADM8"/>
<dbReference type="PANTHER" id="PTHR41287">
    <property type="match status" value="1"/>
</dbReference>
<organism evidence="2">
    <name type="scientific">bioreactor metagenome</name>
    <dbReference type="NCBI Taxonomy" id="1076179"/>
    <lineage>
        <taxon>unclassified sequences</taxon>
        <taxon>metagenomes</taxon>
        <taxon>ecological metagenomes</taxon>
    </lineage>
</organism>
<gene>
    <name evidence="2" type="ORF">SDC9_97541</name>
</gene>